<dbReference type="Proteomes" id="UP000246050">
    <property type="component" value="Unassembled WGS sequence"/>
</dbReference>
<feature type="compositionally biased region" description="Low complexity" evidence="1">
    <location>
        <begin position="112"/>
        <end position="123"/>
    </location>
</feature>
<sequence>NILQRAGDPDIALHTPHHKVKQILQDRTDRHRTRLPVQDSSPATAERRANLSEPLSNEQEVGSRMCGIALSIGPEADPHLSPDARRPRPARRDHNARDLVGAAKWNAARWSAGWSARAAPAVATRRRCPAEHWNGDARSDRRQHPVPGRARLGS</sequence>
<feature type="region of interest" description="Disordered" evidence="1">
    <location>
        <begin position="112"/>
        <end position="154"/>
    </location>
</feature>
<reference evidence="2 3" key="1">
    <citation type="submission" date="2018-05" db="EMBL/GenBank/DDBJ databases">
        <title>Micromonosporas from Atacama Desert.</title>
        <authorList>
            <person name="Carro L."/>
            <person name="Golinska P."/>
            <person name="Klenk H.-P."/>
            <person name="Goodfellow M."/>
        </authorList>
    </citation>
    <scope>NUCLEOTIDE SEQUENCE [LARGE SCALE GENOMIC DNA]</scope>
    <source>
        <strain evidence="2 3">4G51</strain>
    </source>
</reference>
<name>A0A317DRE2_9ACTN</name>
<dbReference type="AlphaFoldDB" id="A0A317DRE2"/>
<feature type="compositionally biased region" description="Basic and acidic residues" evidence="1">
    <location>
        <begin position="76"/>
        <end position="97"/>
    </location>
</feature>
<gene>
    <name evidence="2" type="ORF">DKT69_03315</name>
</gene>
<feature type="region of interest" description="Disordered" evidence="1">
    <location>
        <begin position="27"/>
        <end position="99"/>
    </location>
</feature>
<comment type="caution">
    <text evidence="2">The sequence shown here is derived from an EMBL/GenBank/DDBJ whole genome shotgun (WGS) entry which is preliminary data.</text>
</comment>
<feature type="non-terminal residue" evidence="2">
    <location>
        <position position="1"/>
    </location>
</feature>
<accession>A0A317DRE2</accession>
<dbReference type="EMBL" id="QGKS01000091">
    <property type="protein sequence ID" value="PWR16882.1"/>
    <property type="molecule type" value="Genomic_DNA"/>
</dbReference>
<evidence type="ECO:0000313" key="3">
    <source>
        <dbReference type="Proteomes" id="UP000246050"/>
    </source>
</evidence>
<evidence type="ECO:0000256" key="1">
    <source>
        <dbReference type="SAM" id="MobiDB-lite"/>
    </source>
</evidence>
<organism evidence="2 3">
    <name type="scientific">Micromonospora sicca</name>
    <dbReference type="NCBI Taxonomy" id="2202420"/>
    <lineage>
        <taxon>Bacteria</taxon>
        <taxon>Bacillati</taxon>
        <taxon>Actinomycetota</taxon>
        <taxon>Actinomycetes</taxon>
        <taxon>Micromonosporales</taxon>
        <taxon>Micromonosporaceae</taxon>
        <taxon>Micromonospora</taxon>
    </lineage>
</organism>
<protein>
    <submittedName>
        <fullName evidence="2">Uncharacterized protein</fullName>
    </submittedName>
</protein>
<feature type="compositionally biased region" description="Basic and acidic residues" evidence="1">
    <location>
        <begin position="128"/>
        <end position="143"/>
    </location>
</feature>
<proteinExistence type="predicted"/>
<evidence type="ECO:0000313" key="2">
    <source>
        <dbReference type="EMBL" id="PWR16882.1"/>
    </source>
</evidence>